<dbReference type="KEGG" id="hlr:HALLA_01210"/>
<dbReference type="EMBL" id="CP007057">
    <property type="protein sequence ID" value="AHG01945.1"/>
    <property type="molecule type" value="Genomic_DNA"/>
</dbReference>
<geneLocation type="plasmid" evidence="3">
    <name>unnamed</name>
</geneLocation>
<evidence type="ECO:0000256" key="1">
    <source>
        <dbReference type="ARBA" id="ARBA00022679"/>
    </source>
</evidence>
<sequence length="396" mass="44073">MERALEDVRIADFTQMMQGPWATQKLADMGADVIKIERLGGEWERSLEAGGELYDGISPFFLAMNRNKRSVALDLKSDRGREIALEIAADADVVVENFRPSVMDRFGLGYDDVREVNSEVVYVSGYGFGRDGPYADRPGQDLLLQSMTGLARYTGRRDDPPTPVGTAVVDEHSATLIALHTMIALFHRERTGEGQRVEANLLNAALDLQCQEITASLNMNESFERSEEGIGQAWLGGPYGIYETIDGFLAIAMAPMETLADTIGLEELSEYTSPEAVYEHRDEIKRTLEAYTREQPTDGLLETLLEADIWAAPVNDFQDVAKDPQVEHNDMLIELEHPEGGTFTTTGFPVEHSKTPATVRYDPPTAGENTDEVLAELGYDESERRSLEEDDVIDRR</sequence>
<feature type="compositionally biased region" description="Basic and acidic residues" evidence="2">
    <location>
        <begin position="381"/>
        <end position="396"/>
    </location>
</feature>
<dbReference type="OrthoDB" id="28444at2157"/>
<dbReference type="RefSeq" id="WP_049954773.1">
    <property type="nucleotide sequence ID" value="NZ_CP007057.1"/>
</dbReference>
<dbReference type="Proteomes" id="UP000019024">
    <property type="component" value="Plasmid unnamed2"/>
</dbReference>
<keyword evidence="4" id="KW-1185">Reference proteome</keyword>
<dbReference type="InterPro" id="IPR050483">
    <property type="entry name" value="CoA-transferase_III_domain"/>
</dbReference>
<evidence type="ECO:0000313" key="4">
    <source>
        <dbReference type="Proteomes" id="UP000019024"/>
    </source>
</evidence>
<accession>W0JXK0</accession>
<dbReference type="InterPro" id="IPR023606">
    <property type="entry name" value="CoA-Trfase_III_dom_1_sf"/>
</dbReference>
<proteinExistence type="predicted"/>
<keyword evidence="1" id="KW-0808">Transferase</keyword>
<organism evidence="3 4">
    <name type="scientific">Halostagnicola larsenii XH-48</name>
    <dbReference type="NCBI Taxonomy" id="797299"/>
    <lineage>
        <taxon>Archaea</taxon>
        <taxon>Methanobacteriati</taxon>
        <taxon>Methanobacteriota</taxon>
        <taxon>Stenosarchaea group</taxon>
        <taxon>Halobacteria</taxon>
        <taxon>Halobacteriales</taxon>
        <taxon>Natrialbaceae</taxon>
        <taxon>Halostagnicola</taxon>
    </lineage>
</organism>
<name>W0JXK0_9EURY</name>
<feature type="region of interest" description="Disordered" evidence="2">
    <location>
        <begin position="374"/>
        <end position="396"/>
    </location>
</feature>
<evidence type="ECO:0008006" key="5">
    <source>
        <dbReference type="Google" id="ProtNLM"/>
    </source>
</evidence>
<dbReference type="AlphaFoldDB" id="W0JXK0"/>
<dbReference type="eggNOG" id="arCOG02304">
    <property type="taxonomic scope" value="Archaea"/>
</dbReference>
<dbReference type="HOGENOM" id="CLU_033975_2_1_2"/>
<dbReference type="Gene3D" id="3.40.50.10540">
    <property type="entry name" value="Crotonobetainyl-coa:carnitine coa-transferase, domain 1"/>
    <property type="match status" value="1"/>
</dbReference>
<dbReference type="Gene3D" id="3.30.1540.10">
    <property type="entry name" value="formyl-coa transferase, domain 3"/>
    <property type="match status" value="1"/>
</dbReference>
<evidence type="ECO:0000313" key="3">
    <source>
        <dbReference type="EMBL" id="AHG01945.1"/>
    </source>
</evidence>
<protein>
    <recommendedName>
        <fullName evidence="5">CoA transferase</fullName>
    </recommendedName>
</protein>
<gene>
    <name evidence="3" type="ORF">HALLA_01210</name>
</gene>
<dbReference type="InterPro" id="IPR044855">
    <property type="entry name" value="CoA-Trfase_III_dom3_sf"/>
</dbReference>
<dbReference type="GO" id="GO:0008410">
    <property type="term" value="F:CoA-transferase activity"/>
    <property type="evidence" value="ECO:0007669"/>
    <property type="project" value="TreeGrafter"/>
</dbReference>
<dbReference type="PANTHER" id="PTHR48207:SF4">
    <property type="entry name" value="BLL6097 PROTEIN"/>
    <property type="match status" value="1"/>
</dbReference>
<keyword evidence="3" id="KW-0614">Plasmid</keyword>
<reference evidence="3 4" key="1">
    <citation type="submission" date="2014-01" db="EMBL/GenBank/DDBJ databases">
        <authorList>
            <consortium name="DOE Joint Genome Institute"/>
            <person name="Anderson I."/>
            <person name="Huntemann M."/>
            <person name="Han J."/>
            <person name="Chen A."/>
            <person name="Kyrpides N."/>
            <person name="Mavromatis K."/>
            <person name="Markowitz V."/>
            <person name="Palaniappan K."/>
            <person name="Ivanova N."/>
            <person name="Schaumberg A."/>
            <person name="Pati A."/>
            <person name="Liolios K."/>
            <person name="Nordberg H.P."/>
            <person name="Cantor M.N."/>
            <person name="Hua S.X."/>
            <person name="Woyke T."/>
        </authorList>
    </citation>
    <scope>NUCLEOTIDE SEQUENCE [LARGE SCALE GENOMIC DNA]</scope>
    <source>
        <strain evidence="3 4">XH-48</strain>
        <plasmid evidence="4">2</plasmid>
    </source>
</reference>
<evidence type="ECO:0000256" key="2">
    <source>
        <dbReference type="SAM" id="MobiDB-lite"/>
    </source>
</evidence>
<dbReference type="GeneID" id="25147302"/>
<dbReference type="Pfam" id="PF02515">
    <property type="entry name" value="CoA_transf_3"/>
    <property type="match status" value="1"/>
</dbReference>
<dbReference type="SUPFAM" id="SSF89796">
    <property type="entry name" value="CoA-transferase family III (CaiB/BaiF)"/>
    <property type="match status" value="1"/>
</dbReference>
<dbReference type="PANTHER" id="PTHR48207">
    <property type="entry name" value="SUCCINATE--HYDROXYMETHYLGLUTARATE COA-TRANSFERASE"/>
    <property type="match status" value="1"/>
</dbReference>
<dbReference type="InterPro" id="IPR003673">
    <property type="entry name" value="CoA-Trfase_fam_III"/>
</dbReference>